<proteinExistence type="predicted"/>
<evidence type="ECO:0000256" key="1">
    <source>
        <dbReference type="SAM" id="Phobius"/>
    </source>
</evidence>
<feature type="transmembrane region" description="Helical" evidence="1">
    <location>
        <begin position="107"/>
        <end position="125"/>
    </location>
</feature>
<organism evidence="2 3">
    <name type="scientific">Caenorhabditis tropicalis</name>
    <dbReference type="NCBI Taxonomy" id="1561998"/>
    <lineage>
        <taxon>Eukaryota</taxon>
        <taxon>Metazoa</taxon>
        <taxon>Ecdysozoa</taxon>
        <taxon>Nematoda</taxon>
        <taxon>Chromadorea</taxon>
        <taxon>Rhabditida</taxon>
        <taxon>Rhabditina</taxon>
        <taxon>Rhabditomorpha</taxon>
        <taxon>Rhabditoidea</taxon>
        <taxon>Rhabditidae</taxon>
        <taxon>Peloderinae</taxon>
        <taxon>Caenorhabditis</taxon>
    </lineage>
</organism>
<protein>
    <submittedName>
        <fullName evidence="3">Ovule protein</fullName>
    </submittedName>
</protein>
<keyword evidence="1" id="KW-1133">Transmembrane helix</keyword>
<name>A0A1I7UQ62_9PELO</name>
<keyword evidence="1" id="KW-0472">Membrane</keyword>
<keyword evidence="2" id="KW-1185">Reference proteome</keyword>
<evidence type="ECO:0000313" key="2">
    <source>
        <dbReference type="Proteomes" id="UP000095282"/>
    </source>
</evidence>
<dbReference type="WBParaSite" id="Csp11.Scaffold630.g18237.t1">
    <property type="protein sequence ID" value="Csp11.Scaffold630.g18237.t1"/>
    <property type="gene ID" value="Csp11.Scaffold630.g18237"/>
</dbReference>
<keyword evidence="1" id="KW-0812">Transmembrane</keyword>
<reference evidence="3" key="1">
    <citation type="submission" date="2016-11" db="UniProtKB">
        <authorList>
            <consortium name="WormBaseParasite"/>
        </authorList>
    </citation>
    <scope>IDENTIFICATION</scope>
</reference>
<dbReference type="Proteomes" id="UP000095282">
    <property type="component" value="Unplaced"/>
</dbReference>
<evidence type="ECO:0000313" key="3">
    <source>
        <dbReference type="WBParaSite" id="Csp11.Scaffold630.g18237.t1"/>
    </source>
</evidence>
<dbReference type="AlphaFoldDB" id="A0A1I7UQ62"/>
<sequence length="140" mass="16724">MRQMVRSKAFFRQNKSWRSLESVLLYSLVFLVVLLSSTRRQFVKKQLSEVAPWRFIFLRQRRRRQNSLSRFPSSVTFCLVLLFLLLITVPIVQLYLPMVLLMETENILLVMIPQLLCPVLFGWHLKFSLNMDLPKMMLFV</sequence>
<accession>A0A1I7UQ62</accession>
<feature type="transmembrane region" description="Helical" evidence="1">
    <location>
        <begin position="74"/>
        <end position="95"/>
    </location>
</feature>